<reference evidence="6 7" key="1">
    <citation type="submission" date="2016-10" db="EMBL/GenBank/DDBJ databases">
        <authorList>
            <person name="de Groot N.N."/>
        </authorList>
    </citation>
    <scope>NUCLEOTIDE SEQUENCE [LARGE SCALE GENOMIC DNA]</scope>
    <source>
        <strain evidence="6 7">DSM 28286</strain>
    </source>
</reference>
<dbReference type="GO" id="GO:0003677">
    <property type="term" value="F:DNA binding"/>
    <property type="evidence" value="ECO:0007669"/>
    <property type="project" value="UniProtKB-KW"/>
</dbReference>
<dbReference type="EMBL" id="FOXQ01000008">
    <property type="protein sequence ID" value="SFQ31110.1"/>
    <property type="molecule type" value="Genomic_DNA"/>
</dbReference>
<dbReference type="SUPFAM" id="SSF46894">
    <property type="entry name" value="C-terminal effector domain of the bipartite response regulators"/>
    <property type="match status" value="1"/>
</dbReference>
<dbReference type="InterPro" id="IPR039420">
    <property type="entry name" value="WalR-like"/>
</dbReference>
<dbReference type="STRING" id="1465490.SAMN05444277_108179"/>
<name>A0A1I5XGM9_9BACT</name>
<dbReference type="GO" id="GO:0006355">
    <property type="term" value="P:regulation of DNA-templated transcription"/>
    <property type="evidence" value="ECO:0007669"/>
    <property type="project" value="InterPro"/>
</dbReference>
<protein>
    <submittedName>
        <fullName evidence="6">Two component transcriptional regulator, LuxR family</fullName>
    </submittedName>
</protein>
<dbReference type="Pfam" id="PF00196">
    <property type="entry name" value="GerE"/>
    <property type="match status" value="1"/>
</dbReference>
<dbReference type="InterPro" id="IPR016032">
    <property type="entry name" value="Sig_transdc_resp-reg_C-effctor"/>
</dbReference>
<evidence type="ECO:0000313" key="7">
    <source>
        <dbReference type="Proteomes" id="UP000199031"/>
    </source>
</evidence>
<dbReference type="InterPro" id="IPR000792">
    <property type="entry name" value="Tscrpt_reg_LuxR_C"/>
</dbReference>
<dbReference type="InterPro" id="IPR011006">
    <property type="entry name" value="CheY-like_superfamily"/>
</dbReference>
<dbReference type="RefSeq" id="WP_090659689.1">
    <property type="nucleotide sequence ID" value="NZ_FOXQ01000008.1"/>
</dbReference>
<dbReference type="Pfam" id="PF00072">
    <property type="entry name" value="Response_reg"/>
    <property type="match status" value="1"/>
</dbReference>
<accession>A0A1I5XGM9</accession>
<keyword evidence="7" id="KW-1185">Reference proteome</keyword>
<feature type="domain" description="Response regulatory" evidence="5">
    <location>
        <begin position="6"/>
        <end position="122"/>
    </location>
</feature>
<dbReference type="InterPro" id="IPR058245">
    <property type="entry name" value="NreC/VraR/RcsB-like_REC"/>
</dbReference>
<organism evidence="6 7">
    <name type="scientific">Parafilimonas terrae</name>
    <dbReference type="NCBI Taxonomy" id="1465490"/>
    <lineage>
        <taxon>Bacteria</taxon>
        <taxon>Pseudomonadati</taxon>
        <taxon>Bacteroidota</taxon>
        <taxon>Chitinophagia</taxon>
        <taxon>Chitinophagales</taxon>
        <taxon>Chitinophagaceae</taxon>
        <taxon>Parafilimonas</taxon>
    </lineage>
</organism>
<evidence type="ECO:0000259" key="5">
    <source>
        <dbReference type="PROSITE" id="PS50110"/>
    </source>
</evidence>
<evidence type="ECO:0000259" key="4">
    <source>
        <dbReference type="PROSITE" id="PS50043"/>
    </source>
</evidence>
<dbReference type="Proteomes" id="UP000199031">
    <property type="component" value="Unassembled WGS sequence"/>
</dbReference>
<gene>
    <name evidence="6" type="ORF">SAMN05444277_108179</name>
</gene>
<evidence type="ECO:0000313" key="6">
    <source>
        <dbReference type="EMBL" id="SFQ31110.1"/>
    </source>
</evidence>
<sequence>MDSKIKLIIADDHNMFRRGLSSVLEQVKDIVILASVANGKALVQAAKELKPDVVITDIEMPGIDGITAIQEMKAAGLATRSLILSTYNSNQLIVDAMEAGALGYITKNSDDEEIVDAVRCVYGYQHYYCKTTNLNLIKRIAKSEFNPYKRLSIDLLNDREKMVSILFCQQKTAEEMAKILFLSKRTVEGIKEKIKKKIGAKSDTGIAIFAIQNGIYIIE</sequence>
<dbReference type="InterPro" id="IPR001789">
    <property type="entry name" value="Sig_transdc_resp-reg_receiver"/>
</dbReference>
<feature type="domain" description="HTH luxR-type" evidence="4">
    <location>
        <begin position="149"/>
        <end position="214"/>
    </location>
</feature>
<dbReference type="SUPFAM" id="SSF52172">
    <property type="entry name" value="CheY-like"/>
    <property type="match status" value="1"/>
</dbReference>
<dbReference type="OrthoDB" id="9797341at2"/>
<dbReference type="PROSITE" id="PS50043">
    <property type="entry name" value="HTH_LUXR_2"/>
    <property type="match status" value="1"/>
</dbReference>
<dbReference type="SMART" id="SM00448">
    <property type="entry name" value="REC"/>
    <property type="match status" value="1"/>
</dbReference>
<dbReference type="AlphaFoldDB" id="A0A1I5XGM9"/>
<dbReference type="PROSITE" id="PS50110">
    <property type="entry name" value="RESPONSE_REGULATORY"/>
    <property type="match status" value="1"/>
</dbReference>
<dbReference type="PANTHER" id="PTHR43214">
    <property type="entry name" value="TWO-COMPONENT RESPONSE REGULATOR"/>
    <property type="match status" value="1"/>
</dbReference>
<feature type="modified residue" description="4-aspartylphosphate" evidence="3">
    <location>
        <position position="57"/>
    </location>
</feature>
<dbReference type="SMART" id="SM00421">
    <property type="entry name" value="HTH_LUXR"/>
    <property type="match status" value="1"/>
</dbReference>
<evidence type="ECO:0000256" key="2">
    <source>
        <dbReference type="ARBA" id="ARBA00023125"/>
    </source>
</evidence>
<proteinExistence type="predicted"/>
<keyword evidence="1 3" id="KW-0597">Phosphoprotein</keyword>
<evidence type="ECO:0000256" key="1">
    <source>
        <dbReference type="ARBA" id="ARBA00022553"/>
    </source>
</evidence>
<evidence type="ECO:0000256" key="3">
    <source>
        <dbReference type="PROSITE-ProRule" id="PRU00169"/>
    </source>
</evidence>
<dbReference type="PANTHER" id="PTHR43214:SF43">
    <property type="entry name" value="TWO-COMPONENT RESPONSE REGULATOR"/>
    <property type="match status" value="1"/>
</dbReference>
<dbReference type="GO" id="GO:0000160">
    <property type="term" value="P:phosphorelay signal transduction system"/>
    <property type="evidence" value="ECO:0007669"/>
    <property type="project" value="InterPro"/>
</dbReference>
<dbReference type="Gene3D" id="3.40.50.2300">
    <property type="match status" value="1"/>
</dbReference>
<dbReference type="CDD" id="cd17535">
    <property type="entry name" value="REC_NarL-like"/>
    <property type="match status" value="1"/>
</dbReference>
<keyword evidence="2" id="KW-0238">DNA-binding</keyword>